<sequence>MLDCSPLLYCHPHTLNVLSAHFFKLVF</sequence>
<organism evidence="1">
    <name type="scientific">Anguilla anguilla</name>
    <name type="common">European freshwater eel</name>
    <name type="synonym">Muraena anguilla</name>
    <dbReference type="NCBI Taxonomy" id="7936"/>
    <lineage>
        <taxon>Eukaryota</taxon>
        <taxon>Metazoa</taxon>
        <taxon>Chordata</taxon>
        <taxon>Craniata</taxon>
        <taxon>Vertebrata</taxon>
        <taxon>Euteleostomi</taxon>
        <taxon>Actinopterygii</taxon>
        <taxon>Neopterygii</taxon>
        <taxon>Teleostei</taxon>
        <taxon>Anguilliformes</taxon>
        <taxon>Anguillidae</taxon>
        <taxon>Anguilla</taxon>
    </lineage>
</organism>
<evidence type="ECO:0000313" key="1">
    <source>
        <dbReference type="EMBL" id="JAH34819.1"/>
    </source>
</evidence>
<reference evidence="1" key="2">
    <citation type="journal article" date="2015" name="Fish Shellfish Immunol.">
        <title>Early steps in the European eel (Anguilla anguilla)-Vibrio vulnificus interaction in the gills: Role of the RtxA13 toxin.</title>
        <authorList>
            <person name="Callol A."/>
            <person name="Pajuelo D."/>
            <person name="Ebbesson L."/>
            <person name="Teles M."/>
            <person name="MacKenzie S."/>
            <person name="Amaro C."/>
        </authorList>
    </citation>
    <scope>NUCLEOTIDE SEQUENCE</scope>
</reference>
<name>A0A0E9S062_ANGAN</name>
<reference evidence="1" key="1">
    <citation type="submission" date="2014-11" db="EMBL/GenBank/DDBJ databases">
        <authorList>
            <person name="Amaro Gonzalez C."/>
        </authorList>
    </citation>
    <scope>NUCLEOTIDE SEQUENCE</scope>
</reference>
<dbReference type="EMBL" id="GBXM01073758">
    <property type="protein sequence ID" value="JAH34819.1"/>
    <property type="molecule type" value="Transcribed_RNA"/>
</dbReference>
<protein>
    <submittedName>
        <fullName evidence="1">Uncharacterized protein</fullName>
    </submittedName>
</protein>
<accession>A0A0E9S062</accession>
<proteinExistence type="predicted"/>
<dbReference type="AlphaFoldDB" id="A0A0E9S062"/>